<keyword evidence="6" id="KW-0443">Lipid metabolism</keyword>
<dbReference type="InterPro" id="IPR036291">
    <property type="entry name" value="NAD(P)-bd_dom_sf"/>
</dbReference>
<dbReference type="Gene3D" id="3.40.50.720">
    <property type="entry name" value="NAD(P)-binding Rossmann-like Domain"/>
    <property type="match status" value="1"/>
</dbReference>
<keyword evidence="3" id="KW-0444">Lipid biosynthesis</keyword>
<protein>
    <recommendedName>
        <fullName evidence="10">Enoyl-ACP reductase</fullName>
    </recommendedName>
</protein>
<dbReference type="EMBL" id="OZ019898">
    <property type="protein sequence ID" value="CAK9228235.1"/>
    <property type="molecule type" value="Genomic_DNA"/>
</dbReference>
<dbReference type="PANTHER" id="PTHR43159:SF2">
    <property type="entry name" value="ENOYL-[ACYL-CARRIER-PROTEIN] REDUCTASE [NADH], CHLOROPLASTIC"/>
    <property type="match status" value="1"/>
</dbReference>
<evidence type="ECO:0000256" key="3">
    <source>
        <dbReference type="ARBA" id="ARBA00022516"/>
    </source>
</evidence>
<evidence type="ECO:0000256" key="4">
    <source>
        <dbReference type="ARBA" id="ARBA00022832"/>
    </source>
</evidence>
<accession>A0ABP0UQR4</accession>
<reference evidence="8" key="1">
    <citation type="submission" date="2024-02" db="EMBL/GenBank/DDBJ databases">
        <authorList>
            <consortium name="ELIXIR-Norway"/>
            <consortium name="Elixir Norway"/>
        </authorList>
    </citation>
    <scope>NUCLEOTIDE SEQUENCE</scope>
</reference>
<evidence type="ECO:0000256" key="1">
    <source>
        <dbReference type="ARBA" id="ARBA00005189"/>
    </source>
</evidence>
<dbReference type="InterPro" id="IPR014358">
    <property type="entry name" value="Enoyl-ACP_Rdtase_NADH"/>
</dbReference>
<dbReference type="SUPFAM" id="SSF51735">
    <property type="entry name" value="NAD(P)-binding Rossmann-fold domains"/>
    <property type="match status" value="1"/>
</dbReference>
<evidence type="ECO:0000313" key="8">
    <source>
        <dbReference type="EMBL" id="CAK9228235.1"/>
    </source>
</evidence>
<sequence>MSRYGGGMSSEKAAVESDTRVQAFEAGRKHGIRVNIISAGPLGSRAAKAIGFVDDMINYSCSNAPLQQELKSDNVGNTAAFLASPLASAITGTVIYVDNGLHAMGLAVKRL</sequence>
<keyword evidence="4" id="KW-0276">Fatty acid metabolism</keyword>
<comment type="similarity">
    <text evidence="2">Belongs to the short-chain dehydrogenases/reductases (SDR) family. FabI subfamily.</text>
</comment>
<comment type="pathway">
    <text evidence="1">Lipid metabolism.</text>
</comment>
<dbReference type="InterPro" id="IPR002347">
    <property type="entry name" value="SDR_fam"/>
</dbReference>
<evidence type="ECO:0000256" key="2">
    <source>
        <dbReference type="ARBA" id="ARBA00009233"/>
    </source>
</evidence>
<dbReference type="Gene3D" id="1.10.8.400">
    <property type="entry name" value="Enoyl acyl carrier protein reductase"/>
    <property type="match status" value="1"/>
</dbReference>
<keyword evidence="7" id="KW-0275">Fatty acid biosynthesis</keyword>
<organism evidence="8 9">
    <name type="scientific">Sphagnum troendelagicum</name>
    <dbReference type="NCBI Taxonomy" id="128251"/>
    <lineage>
        <taxon>Eukaryota</taxon>
        <taxon>Viridiplantae</taxon>
        <taxon>Streptophyta</taxon>
        <taxon>Embryophyta</taxon>
        <taxon>Bryophyta</taxon>
        <taxon>Sphagnophytina</taxon>
        <taxon>Sphagnopsida</taxon>
        <taxon>Sphagnales</taxon>
        <taxon>Sphagnaceae</taxon>
        <taxon>Sphagnum</taxon>
    </lineage>
</organism>
<dbReference type="PRINTS" id="PR00081">
    <property type="entry name" value="GDHRDH"/>
</dbReference>
<name>A0ABP0UQR4_9BRYO</name>
<dbReference type="PANTHER" id="PTHR43159">
    <property type="entry name" value="ENOYL-[ACYL-CARRIER-PROTEIN] REDUCTASE"/>
    <property type="match status" value="1"/>
</dbReference>
<evidence type="ECO:0008006" key="10">
    <source>
        <dbReference type="Google" id="ProtNLM"/>
    </source>
</evidence>
<gene>
    <name evidence="8" type="ORF">CSSPTR1EN2_LOCUS18875</name>
</gene>
<dbReference type="Pfam" id="PF13561">
    <property type="entry name" value="adh_short_C2"/>
    <property type="match status" value="1"/>
</dbReference>
<evidence type="ECO:0000256" key="5">
    <source>
        <dbReference type="ARBA" id="ARBA00023002"/>
    </source>
</evidence>
<keyword evidence="5" id="KW-0560">Oxidoreductase</keyword>
<evidence type="ECO:0000313" key="9">
    <source>
        <dbReference type="Proteomes" id="UP001497512"/>
    </source>
</evidence>
<dbReference type="Proteomes" id="UP001497512">
    <property type="component" value="Chromosome 6"/>
</dbReference>
<evidence type="ECO:0000256" key="6">
    <source>
        <dbReference type="ARBA" id="ARBA00023098"/>
    </source>
</evidence>
<proteinExistence type="inferred from homology"/>
<keyword evidence="9" id="KW-1185">Reference proteome</keyword>
<evidence type="ECO:0000256" key="7">
    <source>
        <dbReference type="ARBA" id="ARBA00023160"/>
    </source>
</evidence>